<protein>
    <submittedName>
        <fullName evidence="1">Lipid A biosynthesis lauroyl acyltransferase</fullName>
        <ecNumber evidence="1">2.3.1.-</ecNumber>
    </submittedName>
</protein>
<evidence type="ECO:0000313" key="1">
    <source>
        <dbReference type="EMBL" id="OAG76821.1"/>
    </source>
</evidence>
<keyword evidence="1" id="KW-0808">Transferase</keyword>
<dbReference type="Proteomes" id="UP000077349">
    <property type="component" value="Unassembled WGS sequence"/>
</dbReference>
<comment type="caution">
    <text evidence="1">The sequence shown here is derived from an EMBL/GenBank/DDBJ whole genome shotgun (WGS) entry which is preliminary data.</text>
</comment>
<dbReference type="EMBL" id="LVHD01000018">
    <property type="protein sequence ID" value="OAG76821.1"/>
    <property type="molecule type" value="Genomic_DNA"/>
</dbReference>
<dbReference type="AlphaFoldDB" id="A0A177GAK9"/>
<dbReference type="GO" id="GO:0016746">
    <property type="term" value="F:acyltransferase activity"/>
    <property type="evidence" value="ECO:0007669"/>
    <property type="project" value="UniProtKB-KW"/>
</dbReference>
<evidence type="ECO:0000313" key="2">
    <source>
        <dbReference type="Proteomes" id="UP000077349"/>
    </source>
</evidence>
<gene>
    <name evidence="1" type="ORF">Amal_02597</name>
</gene>
<sequence length="103" mass="11426">MSDVRITRLMRLEARVAQALLNLFLRMGPARASSFAGRFCRFIGPFLPVSKIADKNLQLAMPDLNAHGTCPDCAWRVGESWPYGGRTPAFISLAGKYPQRPGF</sequence>
<keyword evidence="1" id="KW-0012">Acyltransferase</keyword>
<proteinExistence type="predicted"/>
<organism evidence="1 2">
    <name type="scientific">Acetobacter malorum</name>
    <dbReference type="NCBI Taxonomy" id="178901"/>
    <lineage>
        <taxon>Bacteria</taxon>
        <taxon>Pseudomonadati</taxon>
        <taxon>Pseudomonadota</taxon>
        <taxon>Alphaproteobacteria</taxon>
        <taxon>Acetobacterales</taxon>
        <taxon>Acetobacteraceae</taxon>
        <taxon>Acetobacter</taxon>
    </lineage>
</organism>
<name>A0A177GAK9_9PROT</name>
<dbReference type="EC" id="2.3.1.-" evidence="1"/>
<accession>A0A177GAK9</accession>
<reference evidence="1 2" key="1">
    <citation type="submission" date="2016-03" db="EMBL/GenBank/DDBJ databases">
        <title>Draft genome sequence of Acetobacter malorum CECT 7742, a strain isolated from strawberry vinegar.</title>
        <authorList>
            <person name="Sainz F."/>
            <person name="Mas A."/>
            <person name="Torija M.J."/>
        </authorList>
    </citation>
    <scope>NUCLEOTIDE SEQUENCE [LARGE SCALE GENOMIC DNA]</scope>
    <source>
        <strain evidence="1 2">CECT 7742</strain>
    </source>
</reference>